<dbReference type="EMBL" id="BARU01031661">
    <property type="protein sequence ID" value="GAH62762.1"/>
    <property type="molecule type" value="Genomic_DNA"/>
</dbReference>
<dbReference type="SUPFAM" id="SSF75169">
    <property type="entry name" value="DsrEFH-like"/>
    <property type="match status" value="1"/>
</dbReference>
<dbReference type="PANTHER" id="PTHR38780:SF1">
    <property type="entry name" value="PROTEIN TUSC"/>
    <property type="match status" value="1"/>
</dbReference>
<comment type="similarity">
    <text evidence="1">Belongs to the DsrF/TusC family.</text>
</comment>
<dbReference type="AlphaFoldDB" id="X1H013"/>
<accession>X1H013</accession>
<organism evidence="2">
    <name type="scientific">marine sediment metagenome</name>
    <dbReference type="NCBI Taxonomy" id="412755"/>
    <lineage>
        <taxon>unclassified sequences</taxon>
        <taxon>metagenomes</taxon>
        <taxon>ecological metagenomes</taxon>
    </lineage>
</organism>
<dbReference type="InterPro" id="IPR003787">
    <property type="entry name" value="Sulphur_relay_DsrE/F-like"/>
</dbReference>
<sequence>MVKSVVILCEDSPIGKNSAAEAIRMGAGIMAVGDLDECKIIFMGDSVYFLSKSFDPEKVNRDALSNIFRLLELSDLEVYALDSALEIAGINHSDLIEFDNVKVVSMHEISKFILVADVTYRY</sequence>
<reference evidence="2" key="1">
    <citation type="journal article" date="2014" name="Front. Microbiol.">
        <title>High frequency of phylogenetically diverse reductive dehalogenase-homologous genes in deep subseafloor sedimentary metagenomes.</title>
        <authorList>
            <person name="Kawai M."/>
            <person name="Futagami T."/>
            <person name="Toyoda A."/>
            <person name="Takaki Y."/>
            <person name="Nishi S."/>
            <person name="Hori S."/>
            <person name="Arai W."/>
            <person name="Tsubouchi T."/>
            <person name="Morono Y."/>
            <person name="Uchiyama I."/>
            <person name="Ito T."/>
            <person name="Fujiyama A."/>
            <person name="Inagaki F."/>
            <person name="Takami H."/>
        </authorList>
    </citation>
    <scope>NUCLEOTIDE SEQUENCE</scope>
    <source>
        <strain evidence="2">Expedition CK06-06</strain>
    </source>
</reference>
<protein>
    <submittedName>
        <fullName evidence="2">Uncharacterized protein</fullName>
    </submittedName>
</protein>
<dbReference type="Pfam" id="PF02635">
    <property type="entry name" value="DsrE"/>
    <property type="match status" value="1"/>
</dbReference>
<dbReference type="InterPro" id="IPR027396">
    <property type="entry name" value="DsrEFH-like"/>
</dbReference>
<gene>
    <name evidence="2" type="ORF">S03H2_50046</name>
</gene>
<comment type="caution">
    <text evidence="2">The sequence shown here is derived from an EMBL/GenBank/DDBJ whole genome shotgun (WGS) entry which is preliminary data.</text>
</comment>
<name>X1H013_9ZZZZ</name>
<dbReference type="Gene3D" id="3.40.1260.10">
    <property type="entry name" value="DsrEFH-like"/>
    <property type="match status" value="1"/>
</dbReference>
<dbReference type="InterPro" id="IPR017462">
    <property type="entry name" value="Sulphur_relay_TusC/DsrF"/>
</dbReference>
<dbReference type="PANTHER" id="PTHR38780">
    <property type="entry name" value="PROTEIN TUSC"/>
    <property type="match status" value="1"/>
</dbReference>
<evidence type="ECO:0000313" key="2">
    <source>
        <dbReference type="EMBL" id="GAH62762.1"/>
    </source>
</evidence>
<proteinExistence type="inferred from homology"/>
<evidence type="ECO:0000256" key="1">
    <source>
        <dbReference type="ARBA" id="ARBA00005996"/>
    </source>
</evidence>